<keyword evidence="2" id="KW-1185">Reference proteome</keyword>
<organism evidence="1 2">
    <name type="scientific">Russula earlei</name>
    <dbReference type="NCBI Taxonomy" id="71964"/>
    <lineage>
        <taxon>Eukaryota</taxon>
        <taxon>Fungi</taxon>
        <taxon>Dikarya</taxon>
        <taxon>Basidiomycota</taxon>
        <taxon>Agaricomycotina</taxon>
        <taxon>Agaricomycetes</taxon>
        <taxon>Russulales</taxon>
        <taxon>Russulaceae</taxon>
        <taxon>Russula</taxon>
    </lineage>
</organism>
<sequence>MSTKIYVGNLSWNTNDDTLRQAFGSYGTIVDSIVMRDRETERSRGFGFVTYGSQAEAESAIASMNNAELDGRRIRVNIANARSGGGNNPGYNQSGYNTGGGYGGNASYGNPGGYNQSSSSTGQGYAGQSPSGGFPAYPQQGYPQGSGYQQGYPQGNFQQGYQGGYGY</sequence>
<evidence type="ECO:0000313" key="2">
    <source>
        <dbReference type="Proteomes" id="UP001207468"/>
    </source>
</evidence>
<protein>
    <submittedName>
        <fullName evidence="1">RNA-binding domain-containing protein</fullName>
    </submittedName>
</protein>
<name>A0ACC0U1B8_9AGAM</name>
<evidence type="ECO:0000313" key="1">
    <source>
        <dbReference type="EMBL" id="KAI9457422.1"/>
    </source>
</evidence>
<gene>
    <name evidence="1" type="ORF">F5148DRAFT_347312</name>
</gene>
<reference evidence="1" key="1">
    <citation type="submission" date="2021-03" db="EMBL/GenBank/DDBJ databases">
        <title>Evolutionary priming and transition to the ectomycorrhizal habit in an iconic lineage of mushroom-forming fungi: is preadaptation a requirement?</title>
        <authorList>
            <consortium name="DOE Joint Genome Institute"/>
            <person name="Looney B.P."/>
            <person name="Miyauchi S."/>
            <person name="Morin E."/>
            <person name="Drula E."/>
            <person name="Courty P.E."/>
            <person name="Chicoki N."/>
            <person name="Fauchery L."/>
            <person name="Kohler A."/>
            <person name="Kuo A."/>
            <person name="LaButti K."/>
            <person name="Pangilinan J."/>
            <person name="Lipzen A."/>
            <person name="Riley R."/>
            <person name="Andreopoulos W."/>
            <person name="He G."/>
            <person name="Johnson J."/>
            <person name="Barry K.W."/>
            <person name="Grigoriev I.V."/>
            <person name="Nagy L."/>
            <person name="Hibbett D."/>
            <person name="Henrissat B."/>
            <person name="Matheny P.B."/>
            <person name="Labbe J."/>
            <person name="Martin A.F."/>
        </authorList>
    </citation>
    <scope>NUCLEOTIDE SEQUENCE</scope>
    <source>
        <strain evidence="1">BPL698</strain>
    </source>
</reference>
<comment type="caution">
    <text evidence="1">The sequence shown here is derived from an EMBL/GenBank/DDBJ whole genome shotgun (WGS) entry which is preliminary data.</text>
</comment>
<dbReference type="Proteomes" id="UP001207468">
    <property type="component" value="Unassembled WGS sequence"/>
</dbReference>
<proteinExistence type="predicted"/>
<accession>A0ACC0U1B8</accession>
<dbReference type="EMBL" id="JAGFNK010000221">
    <property type="protein sequence ID" value="KAI9457422.1"/>
    <property type="molecule type" value="Genomic_DNA"/>
</dbReference>